<dbReference type="SUPFAM" id="SSF47384">
    <property type="entry name" value="Homodimeric domain of signal transducing histidine kinase"/>
    <property type="match status" value="1"/>
</dbReference>
<dbReference type="PANTHER" id="PTHR43547">
    <property type="entry name" value="TWO-COMPONENT HISTIDINE KINASE"/>
    <property type="match status" value="1"/>
</dbReference>
<dbReference type="SMART" id="SM00387">
    <property type="entry name" value="HATPase_c"/>
    <property type="match status" value="1"/>
</dbReference>
<dbReference type="InterPro" id="IPR011006">
    <property type="entry name" value="CheY-like_superfamily"/>
</dbReference>
<dbReference type="InterPro" id="IPR001789">
    <property type="entry name" value="Sig_transdc_resp-reg_receiver"/>
</dbReference>
<feature type="chain" id="PRO_5047043859" description="histidine kinase" evidence="8">
    <location>
        <begin position="26"/>
        <end position="1401"/>
    </location>
</feature>
<dbReference type="InterPro" id="IPR036097">
    <property type="entry name" value="HisK_dim/P_sf"/>
</dbReference>
<dbReference type="EMBL" id="BAABCA010000001">
    <property type="protein sequence ID" value="GAA4230327.1"/>
    <property type="molecule type" value="Genomic_DNA"/>
</dbReference>
<keyword evidence="8" id="KW-0732">Signal</keyword>
<dbReference type="InterPro" id="IPR009057">
    <property type="entry name" value="Homeodomain-like_sf"/>
</dbReference>
<dbReference type="InterPro" id="IPR004358">
    <property type="entry name" value="Sig_transdc_His_kin-like_C"/>
</dbReference>
<evidence type="ECO:0000256" key="1">
    <source>
        <dbReference type="ARBA" id="ARBA00000085"/>
    </source>
</evidence>
<dbReference type="PANTHER" id="PTHR43547:SF2">
    <property type="entry name" value="HYBRID SIGNAL TRANSDUCTION HISTIDINE KINASE C"/>
    <property type="match status" value="1"/>
</dbReference>
<dbReference type="CDD" id="cd00082">
    <property type="entry name" value="HisKA"/>
    <property type="match status" value="1"/>
</dbReference>
<dbReference type="SUPFAM" id="SSF63829">
    <property type="entry name" value="Calcium-dependent phosphotriesterase"/>
    <property type="match status" value="3"/>
</dbReference>
<dbReference type="CDD" id="cd17574">
    <property type="entry name" value="REC_OmpR"/>
    <property type="match status" value="1"/>
</dbReference>
<dbReference type="PROSITE" id="PS50109">
    <property type="entry name" value="HIS_KIN"/>
    <property type="match status" value="1"/>
</dbReference>
<protein>
    <recommendedName>
        <fullName evidence="2">histidine kinase</fullName>
        <ecNumber evidence="2">2.7.13.3</ecNumber>
    </recommendedName>
</protein>
<evidence type="ECO:0000259" key="11">
    <source>
        <dbReference type="PROSITE" id="PS50110"/>
    </source>
</evidence>
<keyword evidence="13" id="KW-1185">Reference proteome</keyword>
<feature type="domain" description="Histidine kinase" evidence="10">
    <location>
        <begin position="878"/>
        <end position="1100"/>
    </location>
</feature>
<evidence type="ECO:0000256" key="6">
    <source>
        <dbReference type="PROSITE-ProRule" id="PRU00169"/>
    </source>
</evidence>
<dbReference type="Gene3D" id="1.10.287.130">
    <property type="match status" value="1"/>
</dbReference>
<reference evidence="13" key="1">
    <citation type="journal article" date="2019" name="Int. J. Syst. Evol. Microbiol.">
        <title>The Global Catalogue of Microorganisms (GCM) 10K type strain sequencing project: providing services to taxonomists for standard genome sequencing and annotation.</title>
        <authorList>
            <consortium name="The Broad Institute Genomics Platform"/>
            <consortium name="The Broad Institute Genome Sequencing Center for Infectious Disease"/>
            <person name="Wu L."/>
            <person name="Ma J."/>
        </authorList>
    </citation>
    <scope>NUCLEOTIDE SEQUENCE [LARGE SCALE GENOMIC DNA]</scope>
    <source>
        <strain evidence="13">JCM 17630</strain>
    </source>
</reference>
<dbReference type="InterPro" id="IPR013783">
    <property type="entry name" value="Ig-like_fold"/>
</dbReference>
<keyword evidence="3 6" id="KW-0597">Phosphoprotein</keyword>
<sequence>MNTPYTKSYTLLFIAFLLLFYSVHAQDDIYFEHIGTNHGLSQNDINCIYQDNQGFMWFGTHDGLNKYDGYNFTVYTPNPNNPNSINSNLIFAITGDKKDNLWIGTSGRGLNYFDRSTEKFTHFVHDESDPNSIGNNQIFNLFIDSKNRLWVAANKNIDVANLNKPLDSLKFKSINLNKDNKYNLKSEYKYSVYTFFEDSKNQIWATTSIGLFKLDESSGEIKFNLYGNSLNRRLKAIIETPDQKLYVSISRNLFTIDLNNETGTLKKVGGIPQYLASGIDDILYDTPYLWVGTNSGLLQFNTKQGKKTQISNLYKHDPKKNSSLSKNSITSLYKDKTGIIWVGTNGGGINKFDPNRKHIEHIKNTSNPNSLSYDKIRAFYEDSNGYLWVGTEGGGINLMSKDTTVNKTFKKFGDNKKAFAFEEITIQNRKLLLTGGEFGKKLYQLDITDPNNIFEVDFDAFKDIKGSVFSILKDRQKNLWIGTYQNGIHRWLYNKETQTYKKDKLESNPRDYLSISSNIIRNIYEDSKGDIWIATGNGLSRLLKSEKYKENPKFIVYKNNIKDKNSISHNYILELKESSRGEFWIGTFGGGLNKFIPSIDGKSDSFIRYNETNGLPNNVIKGILEDDKKNLWISTNKGISKFNPATEIFKNYDVNDGLQDNEFQELARLKRENGDLIFGGINGFNVFNPKDIKDNKVEAQTVITGLSISNRPINIGEEINHRVILNKSINKIEELKLKHKENSLSFEFAALHYAAPQKNKFAYMLEGFDDDWIYTSSNKRFATYTNLEPDTYILKVKASNNDDIWDSTPSELKIIISPPFWQTKLAFLIYGLIFIAFLLLYRRFTIISTSKKHSLELEHLEKEKNNELQRIKLEFFTNITHEFTTPLTLIKGPLKFLQKQGDKLDNSVVQEQYKLMQKNSDYLLRLITQLLDFRKINQGKMRLVMRKSNIVNFIKEVSEPFQFTAQKHAISFHITASNNNLVSWFDHDSVEKIMNNLLSNAFKFTPDNGFIKINIHEENGPTNYVVIEVVDSGAGMDKDKVENIFERFFSEKNIDKKNSKGMGIGLAFVKNIVELHQGYIMVNSKPNEGTQFTVKLPVNKKAYLNVPEITCKEISESDFEIRSSESDSFAISINDEIEDQNLVQVDSDLPELLLVDDNEDIRAFIVQALKSKFKIHTAENGQEGLEILKTVSPKLIVTDIMMPIMDGIEFCKHVKSKKETSHIPVVMLTAKLSQESEITGLKIGADGYIRKPFDVEILELKLNNILQHRENLRNKFNLDITLQPKEVTVTSQDERFLNQAIAIVEKHMMNTDFNVEMLVKEMGFSRTNLYTKFKEITGLSSSEFIRNIRLKRAVQLFEQSDLSVKEIMYMTGFNTSSYFAKCFKKQFGVIPSEYVKQKKNK</sequence>
<dbReference type="PROSITE" id="PS50110">
    <property type="entry name" value="RESPONSE_REGULATORY"/>
    <property type="match status" value="1"/>
</dbReference>
<dbReference type="RefSeq" id="WP_344785707.1">
    <property type="nucleotide sequence ID" value="NZ_BAABCA010000001.1"/>
</dbReference>
<evidence type="ECO:0000313" key="12">
    <source>
        <dbReference type="EMBL" id="GAA4230327.1"/>
    </source>
</evidence>
<dbReference type="EC" id="2.7.13.3" evidence="2"/>
<dbReference type="Pfam" id="PF07494">
    <property type="entry name" value="Reg_prop"/>
    <property type="match status" value="7"/>
</dbReference>
<dbReference type="SUPFAM" id="SSF46689">
    <property type="entry name" value="Homeodomain-like"/>
    <property type="match status" value="1"/>
</dbReference>
<comment type="catalytic activity">
    <reaction evidence="1">
        <text>ATP + protein L-histidine = ADP + protein N-phospho-L-histidine.</text>
        <dbReference type="EC" id="2.7.13.3"/>
    </reaction>
</comment>
<dbReference type="SMART" id="SM00342">
    <property type="entry name" value="HTH_ARAC"/>
    <property type="match status" value="1"/>
</dbReference>
<comment type="caution">
    <text evidence="12">The sequence shown here is derived from an EMBL/GenBank/DDBJ whole genome shotgun (WGS) entry which is preliminary data.</text>
</comment>
<evidence type="ECO:0000313" key="13">
    <source>
        <dbReference type="Proteomes" id="UP001501496"/>
    </source>
</evidence>
<dbReference type="PRINTS" id="PR00344">
    <property type="entry name" value="BCTRLSENSOR"/>
</dbReference>
<dbReference type="Pfam" id="PF02518">
    <property type="entry name" value="HATPase_c"/>
    <property type="match status" value="1"/>
</dbReference>
<dbReference type="Gene3D" id="2.60.40.10">
    <property type="entry name" value="Immunoglobulins"/>
    <property type="match status" value="1"/>
</dbReference>
<evidence type="ECO:0000256" key="3">
    <source>
        <dbReference type="ARBA" id="ARBA00022553"/>
    </source>
</evidence>
<dbReference type="InterPro" id="IPR036890">
    <property type="entry name" value="HATPase_C_sf"/>
</dbReference>
<evidence type="ECO:0000256" key="4">
    <source>
        <dbReference type="ARBA" id="ARBA00023015"/>
    </source>
</evidence>
<evidence type="ECO:0000256" key="7">
    <source>
        <dbReference type="SAM" id="Phobius"/>
    </source>
</evidence>
<dbReference type="InterPro" id="IPR003594">
    <property type="entry name" value="HATPase_dom"/>
</dbReference>
<evidence type="ECO:0000256" key="8">
    <source>
        <dbReference type="SAM" id="SignalP"/>
    </source>
</evidence>
<dbReference type="PROSITE" id="PS01124">
    <property type="entry name" value="HTH_ARAC_FAMILY_2"/>
    <property type="match status" value="1"/>
</dbReference>
<keyword evidence="5" id="KW-0804">Transcription</keyword>
<keyword evidence="7" id="KW-1133">Transmembrane helix</keyword>
<dbReference type="InterPro" id="IPR011110">
    <property type="entry name" value="Reg_prop"/>
</dbReference>
<dbReference type="InterPro" id="IPR015943">
    <property type="entry name" value="WD40/YVTN_repeat-like_dom_sf"/>
</dbReference>
<feature type="modified residue" description="4-aspartylphosphate" evidence="6">
    <location>
        <position position="1199"/>
    </location>
</feature>
<dbReference type="SMART" id="SM00448">
    <property type="entry name" value="REC"/>
    <property type="match status" value="1"/>
</dbReference>
<dbReference type="Gene3D" id="1.10.10.60">
    <property type="entry name" value="Homeodomain-like"/>
    <property type="match status" value="2"/>
</dbReference>
<dbReference type="Proteomes" id="UP001501496">
    <property type="component" value="Unassembled WGS sequence"/>
</dbReference>
<feature type="domain" description="Response regulatory" evidence="11">
    <location>
        <begin position="1151"/>
        <end position="1266"/>
    </location>
</feature>
<feature type="signal peptide" evidence="8">
    <location>
        <begin position="1"/>
        <end position="25"/>
    </location>
</feature>
<gene>
    <name evidence="12" type="ORF">GCM10022291_00170</name>
</gene>
<evidence type="ECO:0000256" key="5">
    <source>
        <dbReference type="ARBA" id="ARBA00023163"/>
    </source>
</evidence>
<accession>A0ABP8BYW7</accession>
<keyword evidence="4" id="KW-0805">Transcription regulation</keyword>
<dbReference type="Gene3D" id="3.40.50.2300">
    <property type="match status" value="1"/>
</dbReference>
<dbReference type="Pfam" id="PF12833">
    <property type="entry name" value="HTH_18"/>
    <property type="match status" value="1"/>
</dbReference>
<dbReference type="Pfam" id="PF07495">
    <property type="entry name" value="Y_Y_Y"/>
    <property type="match status" value="1"/>
</dbReference>
<name>A0ABP8BYW7_9FLAO</name>
<dbReference type="Pfam" id="PF00072">
    <property type="entry name" value="Response_reg"/>
    <property type="match status" value="1"/>
</dbReference>
<evidence type="ECO:0000259" key="10">
    <source>
        <dbReference type="PROSITE" id="PS50109"/>
    </source>
</evidence>
<dbReference type="Gene3D" id="2.130.10.10">
    <property type="entry name" value="YVTN repeat-like/Quinoprotein amine dehydrogenase"/>
    <property type="match status" value="2"/>
</dbReference>
<proteinExistence type="predicted"/>
<keyword evidence="7" id="KW-0812">Transmembrane</keyword>
<dbReference type="InterPro" id="IPR003661">
    <property type="entry name" value="HisK_dim/P_dom"/>
</dbReference>
<dbReference type="Gene3D" id="3.30.565.10">
    <property type="entry name" value="Histidine kinase-like ATPase, C-terminal domain"/>
    <property type="match status" value="1"/>
</dbReference>
<feature type="domain" description="HTH araC/xylS-type" evidence="9">
    <location>
        <begin position="1298"/>
        <end position="1397"/>
    </location>
</feature>
<dbReference type="InterPro" id="IPR011123">
    <property type="entry name" value="Y_Y_Y"/>
</dbReference>
<evidence type="ECO:0000256" key="2">
    <source>
        <dbReference type="ARBA" id="ARBA00012438"/>
    </source>
</evidence>
<evidence type="ECO:0000259" key="9">
    <source>
        <dbReference type="PROSITE" id="PS01124"/>
    </source>
</evidence>
<feature type="transmembrane region" description="Helical" evidence="7">
    <location>
        <begin position="820"/>
        <end position="841"/>
    </location>
</feature>
<dbReference type="SUPFAM" id="SSF52172">
    <property type="entry name" value="CheY-like"/>
    <property type="match status" value="1"/>
</dbReference>
<dbReference type="SUPFAM" id="SSF55874">
    <property type="entry name" value="ATPase domain of HSP90 chaperone/DNA topoisomerase II/histidine kinase"/>
    <property type="match status" value="1"/>
</dbReference>
<dbReference type="Pfam" id="PF00512">
    <property type="entry name" value="HisKA"/>
    <property type="match status" value="1"/>
</dbReference>
<dbReference type="SMART" id="SM00388">
    <property type="entry name" value="HisKA"/>
    <property type="match status" value="1"/>
</dbReference>
<keyword evidence="7" id="KW-0472">Membrane</keyword>
<dbReference type="InterPro" id="IPR005467">
    <property type="entry name" value="His_kinase_dom"/>
</dbReference>
<organism evidence="12 13">
    <name type="scientific">Postechiella marina</name>
    <dbReference type="NCBI Taxonomy" id="943941"/>
    <lineage>
        <taxon>Bacteria</taxon>
        <taxon>Pseudomonadati</taxon>
        <taxon>Bacteroidota</taxon>
        <taxon>Flavobacteriia</taxon>
        <taxon>Flavobacteriales</taxon>
        <taxon>Flavobacteriaceae</taxon>
        <taxon>Postechiella</taxon>
    </lineage>
</organism>
<dbReference type="InterPro" id="IPR018060">
    <property type="entry name" value="HTH_AraC"/>
</dbReference>